<keyword evidence="7" id="KW-0496">Mitochondrion</keyword>
<evidence type="ECO:0000256" key="3">
    <source>
        <dbReference type="ARBA" id="ARBA00010766"/>
    </source>
</evidence>
<dbReference type="InterPro" id="IPR013877">
    <property type="entry name" value="YAP-bd/ALF4/Glomulin"/>
</dbReference>
<evidence type="ECO:0000256" key="8">
    <source>
        <dbReference type="ARBA" id="ARBA00058104"/>
    </source>
</evidence>
<dbReference type="GO" id="GO:0006744">
    <property type="term" value="P:ubiquinone biosynthetic process"/>
    <property type="evidence" value="ECO:0007669"/>
    <property type="project" value="UniProtKB-KW"/>
</dbReference>
<feature type="domain" description="COQ9 C-terminal" evidence="9">
    <location>
        <begin position="691"/>
        <end position="761"/>
    </location>
</feature>
<dbReference type="EMBL" id="OV651823">
    <property type="protein sequence ID" value="CAH1101077.1"/>
    <property type="molecule type" value="Genomic_DNA"/>
</dbReference>
<dbReference type="GO" id="GO:0005739">
    <property type="term" value="C:mitochondrion"/>
    <property type="evidence" value="ECO:0007669"/>
    <property type="project" value="UniProtKB-SubCell"/>
</dbReference>
<dbReference type="GO" id="GO:0008289">
    <property type="term" value="F:lipid binding"/>
    <property type="evidence" value="ECO:0007669"/>
    <property type="project" value="UniProtKB-KW"/>
</dbReference>
<comment type="similarity">
    <text evidence="3">Belongs to the COQ9 family.</text>
</comment>
<keyword evidence="6" id="KW-0446">Lipid-binding</keyword>
<evidence type="ECO:0000256" key="7">
    <source>
        <dbReference type="ARBA" id="ARBA00023128"/>
    </source>
</evidence>
<evidence type="ECO:0000256" key="5">
    <source>
        <dbReference type="ARBA" id="ARBA00022946"/>
    </source>
</evidence>
<comment type="function">
    <text evidence="8">Membrane-associated protein that warps the membrane surface to access and bind aromatic isoprenes with high specificity, including ubiquinone (CoQ) isoprene intermediates and presents them directly to COQ7, therefore facilitating the COQ7-mediated hydroxylase step. Participates in the biosynthesis of coenzyme Q, also named ubiquinone, an essential lipid-soluble electron transporter for aerobic cellular respiration.</text>
</comment>
<evidence type="ECO:0000256" key="4">
    <source>
        <dbReference type="ARBA" id="ARBA00022688"/>
    </source>
</evidence>
<dbReference type="InterPro" id="IPR012762">
    <property type="entry name" value="Ubiq_biosynth_COQ9"/>
</dbReference>
<dbReference type="FunFam" id="1.10.357.10:FF:000004">
    <property type="entry name" value="Ubiquinone biosynthesis protein COQ9, mitochondrial"/>
    <property type="match status" value="1"/>
</dbReference>
<organism evidence="11 12">
    <name type="scientific">Psylliodes chrysocephalus</name>
    <dbReference type="NCBI Taxonomy" id="3402493"/>
    <lineage>
        <taxon>Eukaryota</taxon>
        <taxon>Metazoa</taxon>
        <taxon>Ecdysozoa</taxon>
        <taxon>Arthropoda</taxon>
        <taxon>Hexapoda</taxon>
        <taxon>Insecta</taxon>
        <taxon>Pterygota</taxon>
        <taxon>Neoptera</taxon>
        <taxon>Endopterygota</taxon>
        <taxon>Coleoptera</taxon>
        <taxon>Polyphaga</taxon>
        <taxon>Cucujiformia</taxon>
        <taxon>Chrysomeloidea</taxon>
        <taxon>Chrysomelidae</taxon>
        <taxon>Galerucinae</taxon>
        <taxon>Alticini</taxon>
        <taxon>Psylliodes</taxon>
    </lineage>
</organism>
<comment type="subcellular location">
    <subcellularLocation>
        <location evidence="1">Mitochondrion</location>
    </subcellularLocation>
</comment>
<sequence length="796" mass="91183">MQEFPTPPISLQTLEIDCARRKMSGESDSDFVKSVEELLEAGNTSDAKAVFCDEEHLDNVRNNCWDLITVVSKFLSSQNNGSNFDNMFSCSKNLLYRIADICTPEEALLQFIEEIEEADSDLKFVTLLEPLRRVLTRIPKKVSISLAWGFNAINCYLNKYDIPDSENLQGKEKLLLDSAEDTRNINELYTSVLHFYDSLLQEISFKDEGNERWTVVLKFLIRLLGTPLVYLDVEVFDNIKGTARLSSEYLVTKVFQICPDPISLLSFRSLAENDDIFNLNDLGLASLYYLIFSEGIFIEKVPKVYDSKYFFLNSLHLVMILLNKNHQVVVEKGLKLACSLLQHIHCFKLSYFVLDSPDHPEFCKTLANVIIYNEMESFRKLALEVYQTYLSLFEVRGFYLILYNFISQITHSGLKGFTITRYKDLVVKEFENTNNVFIRGSKLLALLKKFCFLHKQEESDLIEVSDEIIATLNLLRFLTIRDKLNSTQIWDFIPVLDEIYFKPLRKGLELSRGHFKLKIKEIEEENVGKRTENDINVLIKGESSQLIWSTTRQFSSTTTTTEPTDANSSHQNASQYEDDIRNKILEASLPFVPQLGWSKDTICKGAEVVGYPGVIHGMFTRGGGDLIHYFQSSSNFKLVEILKKLTEETSGKPLSPADFAEKAIQERLKMIAPYISKWPQAIAIQSLPPNVPKSLATLLTMVDDICYYAGDRSVDINWYLRRLGIAGVYKATELYMIQDKSAEFENTWVFLNKRLLEAVQLHDLLIKTETGSQTAKDTIQSVFVTARNILGLNWHR</sequence>
<evidence type="ECO:0000313" key="12">
    <source>
        <dbReference type="Proteomes" id="UP001153636"/>
    </source>
</evidence>
<evidence type="ECO:0000313" key="11">
    <source>
        <dbReference type="EMBL" id="CAH1101077.1"/>
    </source>
</evidence>
<evidence type="ECO:0000256" key="1">
    <source>
        <dbReference type="ARBA" id="ARBA00004173"/>
    </source>
</evidence>
<dbReference type="GO" id="GO:0055105">
    <property type="term" value="F:ubiquitin-protein transferase inhibitor activity"/>
    <property type="evidence" value="ECO:0007669"/>
    <property type="project" value="TreeGrafter"/>
</dbReference>
<dbReference type="Pfam" id="PF08511">
    <property type="entry name" value="COQ9"/>
    <property type="match status" value="1"/>
</dbReference>
<protein>
    <recommendedName>
        <fullName evidence="13">Ubiquinone biosynthesis protein</fullName>
    </recommendedName>
</protein>
<comment type="pathway">
    <text evidence="2">Cofactor biosynthesis; ubiquinone biosynthesis.</text>
</comment>
<gene>
    <name evidence="11" type="ORF">PSYICH_LOCUS2967</name>
</gene>
<evidence type="ECO:0000256" key="2">
    <source>
        <dbReference type="ARBA" id="ARBA00004749"/>
    </source>
</evidence>
<evidence type="ECO:0000259" key="10">
    <source>
        <dbReference type="Pfam" id="PF21392"/>
    </source>
</evidence>
<keyword evidence="5" id="KW-0809">Transit peptide</keyword>
<dbReference type="NCBIfam" id="TIGR02396">
    <property type="entry name" value="diverge_rpsU"/>
    <property type="match status" value="1"/>
</dbReference>
<name>A0A9P0G906_9CUCU</name>
<dbReference type="PANTHER" id="PTHR15430:SF1">
    <property type="entry name" value="GLOMULIN"/>
    <property type="match status" value="1"/>
</dbReference>
<evidence type="ECO:0000256" key="6">
    <source>
        <dbReference type="ARBA" id="ARBA00023121"/>
    </source>
</evidence>
<proteinExistence type="inferred from homology"/>
<dbReference type="Pfam" id="PF21392">
    <property type="entry name" value="COQ9_N"/>
    <property type="match status" value="1"/>
</dbReference>
<dbReference type="InterPro" id="IPR019516">
    <property type="entry name" value="Glomulin/ALF4"/>
</dbReference>
<keyword evidence="4" id="KW-0831">Ubiquinone biosynthesis</keyword>
<reference evidence="11" key="1">
    <citation type="submission" date="2022-01" db="EMBL/GenBank/DDBJ databases">
        <authorList>
            <person name="King R."/>
        </authorList>
    </citation>
    <scope>NUCLEOTIDE SEQUENCE</scope>
</reference>
<dbReference type="PANTHER" id="PTHR15430">
    <property type="entry name" value="GLOMULIN"/>
    <property type="match status" value="1"/>
</dbReference>
<accession>A0A9P0G906</accession>
<evidence type="ECO:0008006" key="13">
    <source>
        <dbReference type="Google" id="ProtNLM"/>
    </source>
</evidence>
<dbReference type="Proteomes" id="UP001153636">
    <property type="component" value="Chromosome 11"/>
</dbReference>
<feature type="domain" description="Ubiquinone biosynthesis protein COQ9 HTH" evidence="10">
    <location>
        <begin position="577"/>
        <end position="607"/>
    </location>
</feature>
<dbReference type="Pfam" id="PF08568">
    <property type="entry name" value="Kinetochor_Ybp2"/>
    <property type="match status" value="1"/>
</dbReference>
<dbReference type="InterPro" id="IPR048674">
    <property type="entry name" value="COQ9_HTH"/>
</dbReference>
<dbReference type="Gene3D" id="1.10.357.10">
    <property type="entry name" value="Tetracycline Repressor, domain 2"/>
    <property type="match status" value="1"/>
</dbReference>
<keyword evidence="12" id="KW-1185">Reference proteome</keyword>
<dbReference type="OrthoDB" id="619536at2759"/>
<evidence type="ECO:0000259" key="9">
    <source>
        <dbReference type="Pfam" id="PF08511"/>
    </source>
</evidence>
<dbReference type="AlphaFoldDB" id="A0A9P0G906"/>
<dbReference type="InterPro" id="IPR013718">
    <property type="entry name" value="COQ9_C"/>
</dbReference>